<keyword evidence="1" id="KW-1185">Reference proteome</keyword>
<proteinExistence type="predicted"/>
<name>A0A914PLN8_9BILA</name>
<sequence length="168" mass="18712">MSSSTPSSSKSSQIPPTILPSTSWMVEQNEEAQAQEQADFAAAVTNQFIGESVIINLTNEDGEKSECGSFQYAEIHRTSPNLGSNENSFRRKFSSRGDLSVILPISRKGSSMRHRFSDIEKWDLSSRKLTPTLLKVPRKGSKRSFSSARIDLLSGLLFSHYSFCSRKN</sequence>
<dbReference type="WBParaSite" id="PDA_v2.g15700.t1">
    <property type="protein sequence ID" value="PDA_v2.g15700.t1"/>
    <property type="gene ID" value="PDA_v2.g15700"/>
</dbReference>
<dbReference type="Proteomes" id="UP000887578">
    <property type="component" value="Unplaced"/>
</dbReference>
<reference evidence="2" key="1">
    <citation type="submission" date="2022-11" db="UniProtKB">
        <authorList>
            <consortium name="WormBaseParasite"/>
        </authorList>
    </citation>
    <scope>IDENTIFICATION</scope>
</reference>
<organism evidence="1 2">
    <name type="scientific">Panagrolaimus davidi</name>
    <dbReference type="NCBI Taxonomy" id="227884"/>
    <lineage>
        <taxon>Eukaryota</taxon>
        <taxon>Metazoa</taxon>
        <taxon>Ecdysozoa</taxon>
        <taxon>Nematoda</taxon>
        <taxon>Chromadorea</taxon>
        <taxon>Rhabditida</taxon>
        <taxon>Tylenchina</taxon>
        <taxon>Panagrolaimomorpha</taxon>
        <taxon>Panagrolaimoidea</taxon>
        <taxon>Panagrolaimidae</taxon>
        <taxon>Panagrolaimus</taxon>
    </lineage>
</organism>
<dbReference type="AlphaFoldDB" id="A0A914PLN8"/>
<accession>A0A914PLN8</accession>
<protein>
    <submittedName>
        <fullName evidence="2">Uncharacterized protein</fullName>
    </submittedName>
</protein>
<evidence type="ECO:0000313" key="1">
    <source>
        <dbReference type="Proteomes" id="UP000887578"/>
    </source>
</evidence>
<evidence type="ECO:0000313" key="2">
    <source>
        <dbReference type="WBParaSite" id="PDA_v2.g15700.t1"/>
    </source>
</evidence>